<protein>
    <submittedName>
        <fullName evidence="2">Uncharacterized protein</fullName>
    </submittedName>
</protein>
<feature type="compositionally biased region" description="Basic and acidic residues" evidence="1">
    <location>
        <begin position="114"/>
        <end position="127"/>
    </location>
</feature>
<gene>
    <name evidence="2" type="ORF">SASPL_139439</name>
</gene>
<comment type="caution">
    <text evidence="2">The sequence shown here is derived from an EMBL/GenBank/DDBJ whole genome shotgun (WGS) entry which is preliminary data.</text>
</comment>
<proteinExistence type="predicted"/>
<accession>A0A8X8WQ32</accession>
<reference evidence="2" key="1">
    <citation type="submission" date="2018-01" db="EMBL/GenBank/DDBJ databases">
        <authorList>
            <person name="Mao J.F."/>
        </authorList>
    </citation>
    <scope>NUCLEOTIDE SEQUENCE</scope>
    <source>
        <strain evidence="2">Huo1</strain>
        <tissue evidence="2">Leaf</tissue>
    </source>
</reference>
<reference evidence="2" key="2">
    <citation type="submission" date="2020-08" db="EMBL/GenBank/DDBJ databases">
        <title>Plant Genome Project.</title>
        <authorList>
            <person name="Zhang R.-G."/>
        </authorList>
    </citation>
    <scope>NUCLEOTIDE SEQUENCE</scope>
    <source>
        <strain evidence="2">Huo1</strain>
        <tissue evidence="2">Leaf</tissue>
    </source>
</reference>
<name>A0A8X8WQ32_SALSN</name>
<dbReference type="Proteomes" id="UP000298416">
    <property type="component" value="Unassembled WGS sequence"/>
</dbReference>
<evidence type="ECO:0000313" key="2">
    <source>
        <dbReference type="EMBL" id="KAG6397989.1"/>
    </source>
</evidence>
<evidence type="ECO:0000256" key="1">
    <source>
        <dbReference type="SAM" id="MobiDB-lite"/>
    </source>
</evidence>
<keyword evidence="3" id="KW-1185">Reference proteome</keyword>
<organism evidence="2">
    <name type="scientific">Salvia splendens</name>
    <name type="common">Scarlet sage</name>
    <dbReference type="NCBI Taxonomy" id="180675"/>
    <lineage>
        <taxon>Eukaryota</taxon>
        <taxon>Viridiplantae</taxon>
        <taxon>Streptophyta</taxon>
        <taxon>Embryophyta</taxon>
        <taxon>Tracheophyta</taxon>
        <taxon>Spermatophyta</taxon>
        <taxon>Magnoliopsida</taxon>
        <taxon>eudicotyledons</taxon>
        <taxon>Gunneridae</taxon>
        <taxon>Pentapetalae</taxon>
        <taxon>asterids</taxon>
        <taxon>lamiids</taxon>
        <taxon>Lamiales</taxon>
        <taxon>Lamiaceae</taxon>
        <taxon>Nepetoideae</taxon>
        <taxon>Mentheae</taxon>
        <taxon>Salviinae</taxon>
        <taxon>Salvia</taxon>
        <taxon>Salvia subgen. Calosphace</taxon>
        <taxon>core Calosphace</taxon>
    </lineage>
</organism>
<feature type="compositionally biased region" description="Basic and acidic residues" evidence="1">
    <location>
        <begin position="273"/>
        <end position="286"/>
    </location>
</feature>
<feature type="compositionally biased region" description="Pro residues" evidence="1">
    <location>
        <begin position="130"/>
        <end position="144"/>
    </location>
</feature>
<feature type="region of interest" description="Disordered" evidence="1">
    <location>
        <begin position="31"/>
        <end position="148"/>
    </location>
</feature>
<sequence>MARFDKLESRLESRCEVIDRRVKNLHASKAAYGSQPYADFDSGAPRRCPTGWDPPFQTSSHRVGETRAPPLSESPLYRKSHYTDLDSSYEQPRQYTTSTLRHPPYSSDAPPRNPHAEYHQWRHEYKPSRSKPPPLPPGNNPPRAFPGSSEIFSAEVEKIMARFDKLESRLESRCEVIDRRVKNLHASKAAYGSQPYADFDSGAPRRCPTGWDPPFQTSSHRVGETRAPPLSESPLYRKSHYTDLDSSYEQPRQYTTSTLRHPPYSSDAPPRNPHAEYHQWRHEYKPSRSKPPPLPPGHRRSAAQLPFAAATPLPRQSDRHQRH</sequence>
<feature type="compositionally biased region" description="Polar residues" evidence="1">
    <location>
        <begin position="85"/>
        <end position="100"/>
    </location>
</feature>
<feature type="compositionally biased region" description="Polar residues" evidence="1">
    <location>
        <begin position="244"/>
        <end position="259"/>
    </location>
</feature>
<evidence type="ECO:0000313" key="3">
    <source>
        <dbReference type="Proteomes" id="UP000298416"/>
    </source>
</evidence>
<dbReference type="EMBL" id="PNBA02000015">
    <property type="protein sequence ID" value="KAG6397989.1"/>
    <property type="molecule type" value="Genomic_DNA"/>
</dbReference>
<dbReference type="AlphaFoldDB" id="A0A8X8WQ32"/>
<feature type="region of interest" description="Disordered" evidence="1">
    <location>
        <begin position="191"/>
        <end position="323"/>
    </location>
</feature>